<feature type="chain" id="PRO_5016738631" evidence="1">
    <location>
        <begin position="22"/>
        <end position="166"/>
    </location>
</feature>
<dbReference type="RefSeq" id="WP_115309182.1">
    <property type="nucleotide sequence ID" value="NZ_UGJJ01000003.1"/>
</dbReference>
<accession>A0A377R4Y8</accession>
<gene>
    <name evidence="2" type="ORF">NCTC13336_02225</name>
</gene>
<proteinExistence type="predicted"/>
<organism evidence="2 3">
    <name type="scientific">Kingella potus</name>
    <dbReference type="NCBI Taxonomy" id="265175"/>
    <lineage>
        <taxon>Bacteria</taxon>
        <taxon>Pseudomonadati</taxon>
        <taxon>Pseudomonadota</taxon>
        <taxon>Betaproteobacteria</taxon>
        <taxon>Neisseriales</taxon>
        <taxon>Neisseriaceae</taxon>
        <taxon>Kingella</taxon>
    </lineage>
</organism>
<dbReference type="EMBL" id="UGJJ01000003">
    <property type="protein sequence ID" value="STR03304.1"/>
    <property type="molecule type" value="Genomic_DNA"/>
</dbReference>
<feature type="signal peptide" evidence="1">
    <location>
        <begin position="1"/>
        <end position="21"/>
    </location>
</feature>
<evidence type="ECO:0000313" key="3">
    <source>
        <dbReference type="Proteomes" id="UP000254293"/>
    </source>
</evidence>
<evidence type="ECO:0000313" key="2">
    <source>
        <dbReference type="EMBL" id="STR03304.1"/>
    </source>
</evidence>
<name>A0A377R4Y8_9NEIS</name>
<sequence>MKHLKTAVLAASLLLAAAAQAGGNPYRQSYGTWEETVGKNGKASAERFVIGRHGFEEFAAPRPECANRKQGYSHQTDRIGGSKLAADIRASIKDDGIGSPQEAAEAYAASLRDVLAEIRPDKKYPRVSLSLSCSDGAMVFIQLNRNEGLRMYSAPDAYYLPVRRVK</sequence>
<dbReference type="OrthoDB" id="8604693at2"/>
<protein>
    <submittedName>
        <fullName evidence="2">Uncharacterized protein</fullName>
    </submittedName>
</protein>
<keyword evidence="1" id="KW-0732">Signal</keyword>
<dbReference type="Proteomes" id="UP000254293">
    <property type="component" value="Unassembled WGS sequence"/>
</dbReference>
<dbReference type="AlphaFoldDB" id="A0A377R4Y8"/>
<keyword evidence="3" id="KW-1185">Reference proteome</keyword>
<evidence type="ECO:0000256" key="1">
    <source>
        <dbReference type="SAM" id="SignalP"/>
    </source>
</evidence>
<reference evidence="2 3" key="1">
    <citation type="submission" date="2018-06" db="EMBL/GenBank/DDBJ databases">
        <authorList>
            <consortium name="Pathogen Informatics"/>
            <person name="Doyle S."/>
        </authorList>
    </citation>
    <scope>NUCLEOTIDE SEQUENCE [LARGE SCALE GENOMIC DNA]</scope>
    <source>
        <strain evidence="2 3">NCTC13336</strain>
    </source>
</reference>